<dbReference type="EMBL" id="LR796270">
    <property type="protein sequence ID" value="CAB4133152.1"/>
    <property type="molecule type" value="Genomic_DNA"/>
</dbReference>
<sequence length="75" mass="9213">MIALYNYIEAKRRLAQSIETIQMMGESSNYMLEAQRDMIELEMNYYWKEVKMYPFYFLLWCLTLIPAYAIYKFLL</sequence>
<reference evidence="2" key="1">
    <citation type="submission" date="2020-04" db="EMBL/GenBank/DDBJ databases">
        <authorList>
            <person name="Chiriac C."/>
            <person name="Salcher M."/>
            <person name="Ghai R."/>
            <person name="Kavagutti S V."/>
        </authorList>
    </citation>
    <scope>NUCLEOTIDE SEQUENCE</scope>
</reference>
<accession>A0A6J5LHW9</accession>
<feature type="transmembrane region" description="Helical" evidence="1">
    <location>
        <begin position="53"/>
        <end position="71"/>
    </location>
</feature>
<evidence type="ECO:0000256" key="1">
    <source>
        <dbReference type="SAM" id="Phobius"/>
    </source>
</evidence>
<keyword evidence="1" id="KW-1133">Transmembrane helix</keyword>
<name>A0A6J5LHW9_9CAUD</name>
<protein>
    <submittedName>
        <fullName evidence="2">Uncharacterized protein</fullName>
    </submittedName>
</protein>
<keyword evidence="1" id="KW-0472">Membrane</keyword>
<keyword evidence="1" id="KW-0812">Transmembrane</keyword>
<proteinExistence type="predicted"/>
<evidence type="ECO:0000313" key="2">
    <source>
        <dbReference type="EMBL" id="CAB4133152.1"/>
    </source>
</evidence>
<gene>
    <name evidence="2" type="ORF">UFOVP250_49</name>
</gene>
<organism evidence="2">
    <name type="scientific">uncultured Caudovirales phage</name>
    <dbReference type="NCBI Taxonomy" id="2100421"/>
    <lineage>
        <taxon>Viruses</taxon>
        <taxon>Duplodnaviria</taxon>
        <taxon>Heunggongvirae</taxon>
        <taxon>Uroviricota</taxon>
        <taxon>Caudoviricetes</taxon>
        <taxon>Peduoviridae</taxon>
        <taxon>Maltschvirus</taxon>
        <taxon>Maltschvirus maltsch</taxon>
    </lineage>
</organism>